<name>A0A6B2KST1_9NEIS</name>
<evidence type="ECO:0000256" key="10">
    <source>
        <dbReference type="ARBA" id="ARBA00029839"/>
    </source>
</evidence>
<dbReference type="SMART" id="SM00267">
    <property type="entry name" value="GGDEF"/>
    <property type="match status" value="1"/>
</dbReference>
<dbReference type="InterPro" id="IPR039435">
    <property type="entry name" value="DosC_GS"/>
</dbReference>
<dbReference type="Pfam" id="PF21118">
    <property type="entry name" value="DosC_2nd"/>
    <property type="match status" value="1"/>
</dbReference>
<comment type="catalytic activity">
    <reaction evidence="11">
        <text>2 GTP = 3',3'-c-di-GMP + 2 diphosphate</text>
        <dbReference type="Rhea" id="RHEA:24898"/>
        <dbReference type="ChEBI" id="CHEBI:33019"/>
        <dbReference type="ChEBI" id="CHEBI:37565"/>
        <dbReference type="ChEBI" id="CHEBI:58805"/>
        <dbReference type="EC" id="2.7.7.65"/>
    </reaction>
</comment>
<comment type="cofactor">
    <cofactor evidence="1">
        <name>heme</name>
        <dbReference type="ChEBI" id="CHEBI:30413"/>
    </cofactor>
</comment>
<dbReference type="FunFam" id="3.30.70.270:FF:000001">
    <property type="entry name" value="Diguanylate cyclase domain protein"/>
    <property type="match status" value="1"/>
</dbReference>
<sequence length="462" mass="53168">MQQDVPANPHYAREEWLRLIGETPPPLRALIRVLAETHRVALADHFYRHMLSTDEGRLFLDHDTVNTRLRHSMQHWLVELFRCDGEADIDAAIAHQRHVGEVHARIHLPVHLMTRGARQLRQQLYRLLAQQDLTRQDLTRAHAYVCETIDLAMELMNAAYTRSTARQTRTEEAYRHYALGQNLSLERERQRASLLDWSQNVLFSLHLHDATSPLPSLGRSEFGMWLSHKAEVIFERSDELEQIETQLERVDNIVLPLLQQAADAGQRRLRSRELQETLDEIHFLLGTLFDRHVEVENGRDALTRLLNRRFLPAVLSREIQLHQRSQQQFGVLLIDLDHFKGINDTHGHEGGDRVLQQAAQLITACVRAGDFVFRYGGEEILVVLVELGHDDLMRIAETLRSRFEAQAFTVTNGREIRVSVSVGVALYDGHPDYQYLIGRADDALYQAKRGGRNRVVDADAMT</sequence>
<dbReference type="GO" id="GO:0052621">
    <property type="term" value="F:diguanylate cyclase activity"/>
    <property type="evidence" value="ECO:0007669"/>
    <property type="project" value="UniProtKB-EC"/>
</dbReference>
<dbReference type="SUPFAM" id="SSF55073">
    <property type="entry name" value="Nucleotide cyclase"/>
    <property type="match status" value="1"/>
</dbReference>
<accession>A0A6B2KST1</accession>
<evidence type="ECO:0000256" key="11">
    <source>
        <dbReference type="ARBA" id="ARBA00034247"/>
    </source>
</evidence>
<dbReference type="InterPro" id="IPR044398">
    <property type="entry name" value="Globin-sensor_dom"/>
</dbReference>
<evidence type="ECO:0000313" key="14">
    <source>
        <dbReference type="Proteomes" id="UP000482578"/>
    </source>
</evidence>
<dbReference type="GO" id="GO:0000166">
    <property type="term" value="F:nucleotide binding"/>
    <property type="evidence" value="ECO:0007669"/>
    <property type="project" value="UniProtKB-KW"/>
</dbReference>
<dbReference type="InterPro" id="IPR043128">
    <property type="entry name" value="Rev_trsase/Diguanyl_cyclase"/>
</dbReference>
<dbReference type="InterPro" id="IPR000160">
    <property type="entry name" value="GGDEF_dom"/>
</dbReference>
<dbReference type="RefSeq" id="WP_163316376.1">
    <property type="nucleotide sequence ID" value="NZ_JAAGAA010000008.1"/>
</dbReference>
<evidence type="ECO:0000256" key="7">
    <source>
        <dbReference type="ARBA" id="ARBA00022741"/>
    </source>
</evidence>
<dbReference type="PANTHER" id="PTHR45138:SF9">
    <property type="entry name" value="DIGUANYLATE CYCLASE DGCM-RELATED"/>
    <property type="match status" value="1"/>
</dbReference>
<evidence type="ECO:0000256" key="1">
    <source>
        <dbReference type="ARBA" id="ARBA00001971"/>
    </source>
</evidence>
<evidence type="ECO:0000256" key="5">
    <source>
        <dbReference type="ARBA" id="ARBA00022679"/>
    </source>
</evidence>
<keyword evidence="14" id="KW-1185">Reference proteome</keyword>
<comment type="caution">
    <text evidence="13">The sequence shown here is derived from an EMBL/GenBank/DDBJ whole genome shotgun (WGS) entry which is preliminary data.</text>
</comment>
<dbReference type="InterPro" id="IPR050469">
    <property type="entry name" value="Diguanylate_Cyclase"/>
</dbReference>
<dbReference type="PANTHER" id="PTHR45138">
    <property type="entry name" value="REGULATORY COMPONENTS OF SENSORY TRANSDUCTION SYSTEM"/>
    <property type="match status" value="1"/>
</dbReference>
<dbReference type="GO" id="GO:0005886">
    <property type="term" value="C:plasma membrane"/>
    <property type="evidence" value="ECO:0007669"/>
    <property type="project" value="TreeGrafter"/>
</dbReference>
<evidence type="ECO:0000256" key="6">
    <source>
        <dbReference type="ARBA" id="ARBA00022723"/>
    </source>
</evidence>
<dbReference type="Gene3D" id="3.30.70.270">
    <property type="match status" value="1"/>
</dbReference>
<dbReference type="AlphaFoldDB" id="A0A6B2KST1"/>
<evidence type="ECO:0000313" key="13">
    <source>
        <dbReference type="EMBL" id="NDV13171.1"/>
    </source>
</evidence>
<dbReference type="CDD" id="cd01949">
    <property type="entry name" value="GGDEF"/>
    <property type="match status" value="1"/>
</dbReference>
<dbReference type="GO" id="GO:0020037">
    <property type="term" value="F:heme binding"/>
    <property type="evidence" value="ECO:0007669"/>
    <property type="project" value="InterPro"/>
</dbReference>
<organism evidence="13 14">
    <name type="scientific">Crenobacter caeni</name>
    <dbReference type="NCBI Taxonomy" id="2705474"/>
    <lineage>
        <taxon>Bacteria</taxon>
        <taxon>Pseudomonadati</taxon>
        <taxon>Pseudomonadota</taxon>
        <taxon>Betaproteobacteria</taxon>
        <taxon>Neisseriales</taxon>
        <taxon>Neisseriaceae</taxon>
        <taxon>Crenobacter</taxon>
    </lineage>
</organism>
<keyword evidence="4" id="KW-0349">Heme</keyword>
<dbReference type="InterPro" id="IPR012292">
    <property type="entry name" value="Globin/Proto"/>
</dbReference>
<dbReference type="NCBIfam" id="TIGR00254">
    <property type="entry name" value="GGDEF"/>
    <property type="match status" value="1"/>
</dbReference>
<dbReference type="GO" id="GO:0019825">
    <property type="term" value="F:oxygen binding"/>
    <property type="evidence" value="ECO:0007669"/>
    <property type="project" value="InterPro"/>
</dbReference>
<keyword evidence="6" id="KW-0479">Metal-binding</keyword>
<dbReference type="CDD" id="cd14757">
    <property type="entry name" value="GS_EcDosC-like_GGDEF"/>
    <property type="match status" value="1"/>
</dbReference>
<dbReference type="EC" id="2.7.7.65" evidence="2"/>
<dbReference type="InterPro" id="IPR009050">
    <property type="entry name" value="Globin-like_sf"/>
</dbReference>
<evidence type="ECO:0000256" key="4">
    <source>
        <dbReference type="ARBA" id="ARBA00022617"/>
    </source>
</evidence>
<dbReference type="Proteomes" id="UP000482578">
    <property type="component" value="Unassembled WGS sequence"/>
</dbReference>
<dbReference type="Gene3D" id="1.10.490.10">
    <property type="entry name" value="Globins"/>
    <property type="match status" value="1"/>
</dbReference>
<evidence type="ECO:0000256" key="2">
    <source>
        <dbReference type="ARBA" id="ARBA00012528"/>
    </source>
</evidence>
<evidence type="ECO:0000256" key="3">
    <source>
        <dbReference type="ARBA" id="ARBA00015125"/>
    </source>
</evidence>
<dbReference type="GO" id="GO:0043709">
    <property type="term" value="P:cell adhesion involved in single-species biofilm formation"/>
    <property type="evidence" value="ECO:0007669"/>
    <property type="project" value="TreeGrafter"/>
</dbReference>
<keyword evidence="5" id="KW-0808">Transferase</keyword>
<protein>
    <recommendedName>
        <fullName evidence="3">Diguanylate cyclase DosC</fullName>
        <ecNumber evidence="2">2.7.7.65</ecNumber>
    </recommendedName>
    <alternativeName>
        <fullName evidence="10">Direct oxygen-sensing cyclase</fullName>
    </alternativeName>
</protein>
<dbReference type="UniPathway" id="UPA00599"/>
<dbReference type="EMBL" id="JAAGAA010000008">
    <property type="protein sequence ID" value="NDV13171.1"/>
    <property type="molecule type" value="Genomic_DNA"/>
</dbReference>
<dbReference type="InterPro" id="IPR048442">
    <property type="entry name" value="DosC_2nd"/>
</dbReference>
<dbReference type="SUPFAM" id="SSF46458">
    <property type="entry name" value="Globin-like"/>
    <property type="match status" value="1"/>
</dbReference>
<dbReference type="Pfam" id="PF11563">
    <property type="entry name" value="Protoglobin"/>
    <property type="match status" value="1"/>
</dbReference>
<evidence type="ECO:0000256" key="9">
    <source>
        <dbReference type="ARBA" id="ARBA00023004"/>
    </source>
</evidence>
<reference evidence="13 14" key="1">
    <citation type="submission" date="2020-02" db="EMBL/GenBank/DDBJ databases">
        <authorList>
            <person name="Yang Z."/>
        </authorList>
    </citation>
    <scope>NUCLEOTIDE SEQUENCE [LARGE SCALE GENOMIC DNA]</scope>
    <source>
        <strain evidence="13 14">HX-7-9</strain>
    </source>
</reference>
<dbReference type="GO" id="GO:1902201">
    <property type="term" value="P:negative regulation of bacterial-type flagellum-dependent cell motility"/>
    <property type="evidence" value="ECO:0007669"/>
    <property type="project" value="TreeGrafter"/>
</dbReference>
<keyword evidence="8" id="KW-0460">Magnesium</keyword>
<dbReference type="GO" id="GO:0046872">
    <property type="term" value="F:metal ion binding"/>
    <property type="evidence" value="ECO:0007669"/>
    <property type="project" value="UniProtKB-KW"/>
</dbReference>
<evidence type="ECO:0000256" key="8">
    <source>
        <dbReference type="ARBA" id="ARBA00022842"/>
    </source>
</evidence>
<gene>
    <name evidence="13" type="ORF">GZH52_10270</name>
</gene>
<proteinExistence type="predicted"/>
<feature type="domain" description="GGDEF" evidence="12">
    <location>
        <begin position="327"/>
        <end position="460"/>
    </location>
</feature>
<keyword evidence="9" id="KW-0408">Iron</keyword>
<dbReference type="InterPro" id="IPR029787">
    <property type="entry name" value="Nucleotide_cyclase"/>
</dbReference>
<keyword evidence="7" id="KW-0547">Nucleotide-binding</keyword>
<dbReference type="PROSITE" id="PS50887">
    <property type="entry name" value="GGDEF"/>
    <property type="match status" value="1"/>
</dbReference>
<dbReference type="Pfam" id="PF00990">
    <property type="entry name" value="GGDEF"/>
    <property type="match status" value="1"/>
</dbReference>
<evidence type="ECO:0000259" key="12">
    <source>
        <dbReference type="PROSITE" id="PS50887"/>
    </source>
</evidence>